<dbReference type="STRING" id="1122181.GCA_000382265_02093"/>
<dbReference type="InterPro" id="IPR020583">
    <property type="entry name" value="Inositol_monoP_metal-BS"/>
</dbReference>
<accession>A0A1Y0EDF5</accession>
<feature type="binding site" evidence="6">
    <location>
        <position position="232"/>
    </location>
    <ligand>
        <name>Mg(2+)</name>
        <dbReference type="ChEBI" id="CHEBI:18420"/>
        <label>1</label>
        <note>catalytic</note>
    </ligand>
</feature>
<dbReference type="AlphaFoldDB" id="A0A1Y0EDF5"/>
<dbReference type="KEGG" id="lvs:LOKVESSMR4R_02151"/>
<evidence type="ECO:0000256" key="2">
    <source>
        <dbReference type="ARBA" id="ARBA00009759"/>
    </source>
</evidence>
<dbReference type="GO" id="GO:0004401">
    <property type="term" value="F:histidinol-phosphatase activity"/>
    <property type="evidence" value="ECO:0007669"/>
    <property type="project" value="UniProtKB-EC"/>
</dbReference>
<name>A0A1Y0EDF5_9RHOB</name>
<dbReference type="InterPro" id="IPR000760">
    <property type="entry name" value="Inositol_monophosphatase-like"/>
</dbReference>
<evidence type="ECO:0000256" key="5">
    <source>
        <dbReference type="ARBA" id="ARBA00022842"/>
    </source>
</evidence>
<dbReference type="PANTHER" id="PTHR43200:SF6">
    <property type="entry name" value="3'(2'),5'-BISPHOSPHATE NUCLEOTIDASE"/>
    <property type="match status" value="1"/>
</dbReference>
<feature type="binding site" evidence="6">
    <location>
        <position position="105"/>
    </location>
    <ligand>
        <name>Mg(2+)</name>
        <dbReference type="ChEBI" id="CHEBI:18420"/>
        <label>1</label>
        <note>catalytic</note>
    </ligand>
</feature>
<dbReference type="Proteomes" id="UP000195273">
    <property type="component" value="Chromosome"/>
</dbReference>
<comment type="cofactor">
    <cofactor evidence="1 6">
        <name>Mg(2+)</name>
        <dbReference type="ChEBI" id="CHEBI:18420"/>
    </cofactor>
</comment>
<dbReference type="PANTHER" id="PTHR43200">
    <property type="entry name" value="PHOSPHATASE"/>
    <property type="match status" value="1"/>
</dbReference>
<dbReference type="PRINTS" id="PR00377">
    <property type="entry name" value="IMPHPHTASES"/>
</dbReference>
<feature type="binding site" evidence="6">
    <location>
        <position position="89"/>
    </location>
    <ligand>
        <name>Mg(2+)</name>
        <dbReference type="ChEBI" id="CHEBI:18420"/>
        <label>1</label>
        <note>catalytic</note>
    </ligand>
</feature>
<evidence type="ECO:0000313" key="7">
    <source>
        <dbReference type="EMBL" id="ARU01459.1"/>
    </source>
</evidence>
<keyword evidence="3 6" id="KW-0479">Metal-binding</keyword>
<feature type="binding site" evidence="6">
    <location>
        <position position="108"/>
    </location>
    <ligand>
        <name>Mg(2+)</name>
        <dbReference type="ChEBI" id="CHEBI:18420"/>
        <label>1</label>
        <note>catalytic</note>
    </ligand>
</feature>
<evidence type="ECO:0000313" key="8">
    <source>
        <dbReference type="Proteomes" id="UP000195273"/>
    </source>
</evidence>
<dbReference type="Gene3D" id="3.30.540.10">
    <property type="entry name" value="Fructose-1,6-Bisphosphatase, subunit A, domain 1"/>
    <property type="match status" value="1"/>
</dbReference>
<gene>
    <name evidence="7" type="primary">hisN</name>
    <name evidence="7" type="ORF">LOKVESSMR4R_02151</name>
</gene>
<dbReference type="EC" id="3.1.3.15" evidence="7"/>
<comment type="similarity">
    <text evidence="2">Belongs to the inositol monophosphatase superfamily.</text>
</comment>
<proteinExistence type="inferred from homology"/>
<evidence type="ECO:0000256" key="4">
    <source>
        <dbReference type="ARBA" id="ARBA00022801"/>
    </source>
</evidence>
<feature type="binding site" evidence="6">
    <location>
        <position position="107"/>
    </location>
    <ligand>
        <name>Mg(2+)</name>
        <dbReference type="ChEBI" id="CHEBI:18420"/>
        <label>1</label>
        <note>catalytic</note>
    </ligand>
</feature>
<dbReference type="InterPro" id="IPR051090">
    <property type="entry name" value="Inositol_monoP_superfamily"/>
</dbReference>
<dbReference type="GO" id="GO:0000105">
    <property type="term" value="P:L-histidine biosynthetic process"/>
    <property type="evidence" value="ECO:0007669"/>
    <property type="project" value="TreeGrafter"/>
</dbReference>
<protein>
    <submittedName>
        <fullName evidence="7">Histidinol-phosphatase</fullName>
        <ecNumber evidence="7">3.1.3.15</ecNumber>
    </submittedName>
</protein>
<sequence>MLGYRNAAQSARVTGKVDQATQADLIRVAHLLADAARPVTLAHFRTSGLVADTKAAAHFDPVTIADRAAEQAMRAVLAQERPDDGIFGEEFGQTPGSTGLTWVLDPIDGTRGYISGTPTWGVLIAVGTADGPVYGIIDQPYIGERFAGGFGQADVTGPMGTVPLATLAPRALDQAILLSTFPEIGSPAQMAAFQDVARQVRLTRYGMDCYGYALLAAGQVDLVIEAGLNAYDVQAPIAVIKAAGGIVTDWSGAPVHQGGQVLAAANPDIHAAALDILRKHG</sequence>
<dbReference type="EMBL" id="CP021431">
    <property type="protein sequence ID" value="ARU01459.1"/>
    <property type="molecule type" value="Genomic_DNA"/>
</dbReference>
<evidence type="ECO:0000256" key="1">
    <source>
        <dbReference type="ARBA" id="ARBA00001946"/>
    </source>
</evidence>
<dbReference type="Pfam" id="PF00459">
    <property type="entry name" value="Inositol_P"/>
    <property type="match status" value="1"/>
</dbReference>
<reference evidence="7 8" key="1">
    <citation type="submission" date="2017-05" db="EMBL/GenBank/DDBJ databases">
        <title>Genome Sequence of Loktanella vestfoldensis Strain SMR4r Isolated from a Culture of the Diatom Skeletonema marinoi.</title>
        <authorList>
            <person name="Topel M."/>
            <person name="Pinder M.I.M."/>
            <person name="Johansson O.N."/>
            <person name="Kourtchenko O."/>
            <person name="Godhe A."/>
            <person name="Clarke A.K."/>
        </authorList>
    </citation>
    <scope>NUCLEOTIDE SEQUENCE [LARGE SCALE GENOMIC DNA]</scope>
    <source>
        <strain evidence="7 8">SMR4r</strain>
    </source>
</reference>
<dbReference type="PROSITE" id="PS00629">
    <property type="entry name" value="IMP_1"/>
    <property type="match status" value="1"/>
</dbReference>
<keyword evidence="8" id="KW-1185">Reference proteome</keyword>
<keyword evidence="5 6" id="KW-0460">Magnesium</keyword>
<keyword evidence="4 7" id="KW-0378">Hydrolase</keyword>
<dbReference type="GO" id="GO:0046872">
    <property type="term" value="F:metal ion binding"/>
    <property type="evidence" value="ECO:0007669"/>
    <property type="project" value="UniProtKB-KW"/>
</dbReference>
<dbReference type="Gene3D" id="3.40.190.80">
    <property type="match status" value="1"/>
</dbReference>
<evidence type="ECO:0000256" key="3">
    <source>
        <dbReference type="ARBA" id="ARBA00022723"/>
    </source>
</evidence>
<evidence type="ECO:0000256" key="6">
    <source>
        <dbReference type="PIRSR" id="PIRSR600760-2"/>
    </source>
</evidence>
<dbReference type="SUPFAM" id="SSF56655">
    <property type="entry name" value="Carbohydrate phosphatase"/>
    <property type="match status" value="1"/>
</dbReference>
<dbReference type="CDD" id="cd01641">
    <property type="entry name" value="Bacterial_IMPase_like_1"/>
    <property type="match status" value="1"/>
</dbReference>
<organism evidence="7 8">
    <name type="scientific">Yoonia vestfoldensis</name>
    <dbReference type="NCBI Taxonomy" id="245188"/>
    <lineage>
        <taxon>Bacteria</taxon>
        <taxon>Pseudomonadati</taxon>
        <taxon>Pseudomonadota</taxon>
        <taxon>Alphaproteobacteria</taxon>
        <taxon>Rhodobacterales</taxon>
        <taxon>Paracoccaceae</taxon>
        <taxon>Yoonia</taxon>
    </lineage>
</organism>